<feature type="region of interest" description="Disordered" evidence="1">
    <location>
        <begin position="69"/>
        <end position="89"/>
    </location>
</feature>
<organism evidence="2 3">
    <name type="scientific">Rhizobium sophorae</name>
    <dbReference type="NCBI Taxonomy" id="1535242"/>
    <lineage>
        <taxon>Bacteria</taxon>
        <taxon>Pseudomonadati</taxon>
        <taxon>Pseudomonadota</taxon>
        <taxon>Alphaproteobacteria</taxon>
        <taxon>Hyphomicrobiales</taxon>
        <taxon>Rhizobiaceae</taxon>
        <taxon>Rhizobium/Agrobacterium group</taxon>
        <taxon>Rhizobium</taxon>
    </lineage>
</organism>
<evidence type="ECO:0000256" key="1">
    <source>
        <dbReference type="SAM" id="MobiDB-lite"/>
    </source>
</evidence>
<accession>A0A7Y3WE34</accession>
<dbReference type="RefSeq" id="WP_168307694.1">
    <property type="nucleotide sequence ID" value="NZ_JABFCN010000014.1"/>
</dbReference>
<dbReference type="Proteomes" id="UP000519972">
    <property type="component" value="Unassembled WGS sequence"/>
</dbReference>
<reference evidence="2 3" key="1">
    <citation type="submission" date="2020-02" db="EMBL/GenBank/DDBJ databases">
        <authorList>
            <person name="Sun Q."/>
        </authorList>
    </citation>
    <scope>NUCLEOTIDE SEQUENCE [LARGE SCALE GENOMIC DNA]</scope>
    <source>
        <strain evidence="2 3">CCBAU 03386</strain>
    </source>
</reference>
<dbReference type="EMBL" id="JABFCN010000014">
    <property type="protein sequence ID" value="NNU36506.1"/>
    <property type="molecule type" value="Genomic_DNA"/>
</dbReference>
<comment type="caution">
    <text evidence="2">The sequence shown here is derived from an EMBL/GenBank/DDBJ whole genome shotgun (WGS) entry which is preliminary data.</text>
</comment>
<gene>
    <name evidence="2" type="ORF">G9X64_08425</name>
</gene>
<protein>
    <submittedName>
        <fullName evidence="2">Uncharacterized protein</fullName>
    </submittedName>
</protein>
<feature type="region of interest" description="Disordered" evidence="1">
    <location>
        <begin position="1"/>
        <end position="26"/>
    </location>
</feature>
<keyword evidence="3" id="KW-1185">Reference proteome</keyword>
<name>A0A7Y3WE34_9HYPH</name>
<feature type="compositionally biased region" description="Polar residues" evidence="1">
    <location>
        <begin position="69"/>
        <end position="78"/>
    </location>
</feature>
<dbReference type="AlphaFoldDB" id="A0A7Y3WE34"/>
<sequence>MLNPMCAMTAPTGEPPELPDSTNRLQKDLSTNGYSFREIFERIWPRLRLDVQGFHLDAIVIRWIGWPRVSNSGSTLTSEDGDGLRRTSR</sequence>
<proteinExistence type="predicted"/>
<evidence type="ECO:0000313" key="2">
    <source>
        <dbReference type="EMBL" id="NNU36506.1"/>
    </source>
</evidence>
<evidence type="ECO:0000313" key="3">
    <source>
        <dbReference type="Proteomes" id="UP000519972"/>
    </source>
</evidence>